<feature type="transmembrane region" description="Helical" evidence="7">
    <location>
        <begin position="37"/>
        <end position="60"/>
    </location>
</feature>
<evidence type="ECO:0000256" key="5">
    <source>
        <dbReference type="ARBA" id="ARBA00022989"/>
    </source>
</evidence>
<comment type="subcellular location">
    <subcellularLocation>
        <location evidence="1">Cell membrane</location>
        <topology evidence="1">Multi-pass membrane protein</topology>
    </subcellularLocation>
</comment>
<dbReference type="Proteomes" id="UP000027997">
    <property type="component" value="Unassembled WGS sequence"/>
</dbReference>
<feature type="transmembrane region" description="Helical" evidence="7">
    <location>
        <begin position="142"/>
        <end position="159"/>
    </location>
</feature>
<dbReference type="GO" id="GO:0005886">
    <property type="term" value="C:plasma membrane"/>
    <property type="evidence" value="ECO:0007669"/>
    <property type="project" value="UniProtKB-SubCell"/>
</dbReference>
<dbReference type="RefSeq" id="WP_020582081.1">
    <property type="nucleotide sequence ID" value="NZ_JOJP01000001.1"/>
</dbReference>
<dbReference type="STRING" id="305900.GV64_00960"/>
<feature type="transmembrane region" description="Helical" evidence="7">
    <location>
        <begin position="348"/>
        <end position="368"/>
    </location>
</feature>
<evidence type="ECO:0000256" key="2">
    <source>
        <dbReference type="ARBA" id="ARBA00006386"/>
    </source>
</evidence>
<dbReference type="PANTHER" id="PTHR42775:SF2">
    <property type="entry name" value="PERMEASE"/>
    <property type="match status" value="1"/>
</dbReference>
<comment type="caution">
    <text evidence="8">The sequence shown here is derived from an EMBL/GenBank/DDBJ whole genome shotgun (WGS) entry which is preliminary data.</text>
</comment>
<feature type="transmembrane region" description="Helical" evidence="7">
    <location>
        <begin position="80"/>
        <end position="105"/>
    </location>
</feature>
<evidence type="ECO:0000256" key="1">
    <source>
        <dbReference type="ARBA" id="ARBA00004651"/>
    </source>
</evidence>
<protein>
    <submittedName>
        <fullName evidence="8">Permease</fullName>
    </submittedName>
</protein>
<feature type="transmembrane region" description="Helical" evidence="7">
    <location>
        <begin position="117"/>
        <end position="136"/>
    </location>
</feature>
<sequence>MSIQQQITDFIGPVIKPALESSIGADMAQNLVDALGTFIFLAGELTILFLIVSFIIGVILEYMPAEKIQKILGSKGGKGYVSAGLLGALTPFCSCSTIPMLTGLLKARAGFGPTITFLFTSPLMNPIIMGLLLATFGMKVTVIYFAIALTVSVAGGYILEKLGFERYVRKDVIYGETEAGSCCDSKPAPKASCCDAKPVVEAPSSEKSSSCCDSKPAPAASGCATACGDSKPKSNDRWGRIWDETWSQFKKIFPILMLGVGIGAFTYGFIPADFIAQYAGPDNPLAIPFAAIIGVPLYIRAEAVIPLAAALAAKGMGMGALMALIIGSAGASLTEVILLKSLFRNPMIVAFLAVIFTMAISAGLVMTLI</sequence>
<gene>
    <name evidence="8" type="ORF">GV64_00960</name>
</gene>
<evidence type="ECO:0000256" key="7">
    <source>
        <dbReference type="SAM" id="Phobius"/>
    </source>
</evidence>
<evidence type="ECO:0000256" key="6">
    <source>
        <dbReference type="ARBA" id="ARBA00023136"/>
    </source>
</evidence>
<keyword evidence="5 7" id="KW-1133">Transmembrane helix</keyword>
<keyword evidence="9" id="KW-1185">Reference proteome</keyword>
<keyword evidence="6 7" id="KW-0472">Membrane</keyword>
<organism evidence="8 9">
    <name type="scientific">Endozoicomonas elysicola</name>
    <dbReference type="NCBI Taxonomy" id="305900"/>
    <lineage>
        <taxon>Bacteria</taxon>
        <taxon>Pseudomonadati</taxon>
        <taxon>Pseudomonadota</taxon>
        <taxon>Gammaproteobacteria</taxon>
        <taxon>Oceanospirillales</taxon>
        <taxon>Endozoicomonadaceae</taxon>
        <taxon>Endozoicomonas</taxon>
    </lineage>
</organism>
<dbReference type="Pfam" id="PF03773">
    <property type="entry name" value="ArsP_1"/>
    <property type="match status" value="1"/>
</dbReference>
<dbReference type="eggNOG" id="COG0701">
    <property type="taxonomic scope" value="Bacteria"/>
</dbReference>
<dbReference type="PANTHER" id="PTHR42775">
    <property type="entry name" value="PERMEASE RV2963-RELATED"/>
    <property type="match status" value="1"/>
</dbReference>
<evidence type="ECO:0000313" key="9">
    <source>
        <dbReference type="Proteomes" id="UP000027997"/>
    </source>
</evidence>
<evidence type="ECO:0000313" key="8">
    <source>
        <dbReference type="EMBL" id="KEI69496.1"/>
    </source>
</evidence>
<name>A0A081K5S0_9GAMM</name>
<keyword evidence="3" id="KW-1003">Cell membrane</keyword>
<dbReference type="EMBL" id="JOJP01000001">
    <property type="protein sequence ID" value="KEI69496.1"/>
    <property type="molecule type" value="Genomic_DNA"/>
</dbReference>
<comment type="similarity">
    <text evidence="2">Belongs to the UPF0718 family.</text>
</comment>
<evidence type="ECO:0000256" key="3">
    <source>
        <dbReference type="ARBA" id="ARBA00022475"/>
    </source>
</evidence>
<feature type="transmembrane region" description="Helical" evidence="7">
    <location>
        <begin position="252"/>
        <end position="270"/>
    </location>
</feature>
<reference evidence="8 9" key="1">
    <citation type="submission" date="2014-06" db="EMBL/GenBank/DDBJ databases">
        <title>Whole Genome Sequences of Three Symbiotic Endozoicomonas Bacteria.</title>
        <authorList>
            <person name="Neave M.J."/>
            <person name="Apprill A."/>
            <person name="Voolstra C.R."/>
        </authorList>
    </citation>
    <scope>NUCLEOTIDE SEQUENCE [LARGE SCALE GENOMIC DNA]</scope>
    <source>
        <strain evidence="8 9">DSM 22380</strain>
    </source>
</reference>
<proteinExistence type="inferred from homology"/>
<dbReference type="InterPro" id="IPR053166">
    <property type="entry name" value="UPF0718_permease"/>
</dbReference>
<accession>A0A081K5S0</accession>
<dbReference type="InterPro" id="IPR005524">
    <property type="entry name" value="DUF318"/>
</dbReference>
<evidence type="ECO:0000256" key="4">
    <source>
        <dbReference type="ARBA" id="ARBA00022692"/>
    </source>
</evidence>
<keyword evidence="4 7" id="KW-0812">Transmembrane</keyword>
<dbReference type="AlphaFoldDB" id="A0A081K5S0"/>